<protein>
    <submittedName>
        <fullName evidence="1">Uncharacterized protein</fullName>
    </submittedName>
</protein>
<evidence type="ECO:0000313" key="1">
    <source>
        <dbReference type="EMBL" id="QJA91036.1"/>
    </source>
</evidence>
<sequence length="54" mass="6048">MTTQEFRALTKEEVDAINQRLLPLTFWAEKEGRPEAVAALAYISAVLNRGGLEE</sequence>
<dbReference type="AlphaFoldDB" id="A0A6M3L8B4"/>
<gene>
    <name evidence="1" type="ORF">MM415B03496_0005</name>
</gene>
<reference evidence="1" key="1">
    <citation type="submission" date="2020-03" db="EMBL/GenBank/DDBJ databases">
        <title>The deep terrestrial virosphere.</title>
        <authorList>
            <person name="Holmfeldt K."/>
            <person name="Nilsson E."/>
            <person name="Simone D."/>
            <person name="Lopez-Fernandez M."/>
            <person name="Wu X."/>
            <person name="de Brujin I."/>
            <person name="Lundin D."/>
            <person name="Andersson A."/>
            <person name="Bertilsson S."/>
            <person name="Dopson M."/>
        </authorList>
    </citation>
    <scope>NUCLEOTIDE SEQUENCE</scope>
    <source>
        <strain evidence="1">MM415B03496</strain>
    </source>
</reference>
<accession>A0A6M3L8B4</accession>
<dbReference type="EMBL" id="MT142956">
    <property type="protein sequence ID" value="QJA91036.1"/>
    <property type="molecule type" value="Genomic_DNA"/>
</dbReference>
<organism evidence="1">
    <name type="scientific">viral metagenome</name>
    <dbReference type="NCBI Taxonomy" id="1070528"/>
    <lineage>
        <taxon>unclassified sequences</taxon>
        <taxon>metagenomes</taxon>
        <taxon>organismal metagenomes</taxon>
    </lineage>
</organism>
<name>A0A6M3L8B4_9ZZZZ</name>
<proteinExistence type="predicted"/>